<dbReference type="STRING" id="578459.A0A0P9GI38"/>
<dbReference type="InterPro" id="IPR036291">
    <property type="entry name" value="NAD(P)-bd_dom_sf"/>
</dbReference>
<dbReference type="OrthoDB" id="298012at2759"/>
<dbReference type="SUPFAM" id="SSF51735">
    <property type="entry name" value="NAD(P)-binding Rossmann-fold domains"/>
    <property type="match status" value="1"/>
</dbReference>
<dbReference type="Proteomes" id="UP000053890">
    <property type="component" value="Unassembled WGS sequence"/>
</dbReference>
<dbReference type="AlphaFoldDB" id="A0A0P9GI38"/>
<keyword evidence="1" id="KW-0560">Oxidoreductase</keyword>
<accession>A0A0P9GI38</accession>
<feature type="domain" description="D-isomer specific 2-hydroxyacid dehydrogenase NAD-binding" evidence="3">
    <location>
        <begin position="137"/>
        <end position="347"/>
    </location>
</feature>
<dbReference type="PANTHER" id="PTHR43333">
    <property type="entry name" value="2-HACID_DH_C DOMAIN-CONTAINING PROTEIN"/>
    <property type="match status" value="1"/>
</dbReference>
<dbReference type="Gene3D" id="3.40.50.720">
    <property type="entry name" value="NAD(P)-binding Rossmann-like Domain"/>
    <property type="match status" value="2"/>
</dbReference>
<reference evidence="4 5" key="1">
    <citation type="journal article" date="2015" name="Front. Microbiol.">
        <title>Genome sequence of the plant growth promoting endophytic yeast Rhodotorula graminis WP1.</title>
        <authorList>
            <person name="Firrincieli A."/>
            <person name="Otillar R."/>
            <person name="Salamov A."/>
            <person name="Schmutz J."/>
            <person name="Khan Z."/>
            <person name="Redman R.S."/>
            <person name="Fleck N.D."/>
            <person name="Lindquist E."/>
            <person name="Grigoriev I.V."/>
            <person name="Doty S.L."/>
        </authorList>
    </citation>
    <scope>NUCLEOTIDE SEQUENCE [LARGE SCALE GENOMIC DNA]</scope>
    <source>
        <strain evidence="4 5">WP1</strain>
    </source>
</reference>
<name>A0A0P9GI38_RHOGW</name>
<dbReference type="GO" id="GO:0051287">
    <property type="term" value="F:NAD binding"/>
    <property type="evidence" value="ECO:0007669"/>
    <property type="project" value="InterPro"/>
</dbReference>
<dbReference type="OMA" id="WIITTYL"/>
<dbReference type="EMBL" id="KQ474086">
    <property type="protein sequence ID" value="KPV72626.1"/>
    <property type="molecule type" value="Genomic_DNA"/>
</dbReference>
<keyword evidence="2" id="KW-0520">NAD</keyword>
<dbReference type="InterPro" id="IPR006140">
    <property type="entry name" value="D-isomer_DH_NAD-bd"/>
</dbReference>
<evidence type="ECO:0000313" key="4">
    <source>
        <dbReference type="EMBL" id="KPV72626.1"/>
    </source>
</evidence>
<protein>
    <recommendedName>
        <fullName evidence="3">D-isomer specific 2-hydroxyacid dehydrogenase NAD-binding domain-containing protein</fullName>
    </recommendedName>
</protein>
<evidence type="ECO:0000256" key="1">
    <source>
        <dbReference type="ARBA" id="ARBA00023002"/>
    </source>
</evidence>
<dbReference type="RefSeq" id="XP_018268675.1">
    <property type="nucleotide sequence ID" value="XM_018414829.1"/>
</dbReference>
<dbReference type="GO" id="GO:0016491">
    <property type="term" value="F:oxidoreductase activity"/>
    <property type="evidence" value="ECO:0007669"/>
    <property type="project" value="UniProtKB-KW"/>
</dbReference>
<dbReference type="Pfam" id="PF02826">
    <property type="entry name" value="2-Hacid_dh_C"/>
    <property type="match status" value="1"/>
</dbReference>
<evidence type="ECO:0000259" key="3">
    <source>
        <dbReference type="Pfam" id="PF02826"/>
    </source>
</evidence>
<keyword evidence="5" id="KW-1185">Reference proteome</keyword>
<dbReference type="CDD" id="cd05300">
    <property type="entry name" value="2-Hacid_dh_1"/>
    <property type="match status" value="1"/>
</dbReference>
<evidence type="ECO:0000313" key="5">
    <source>
        <dbReference type="Proteomes" id="UP000053890"/>
    </source>
</evidence>
<organism evidence="4 5">
    <name type="scientific">Rhodotorula graminis (strain WP1)</name>
    <dbReference type="NCBI Taxonomy" id="578459"/>
    <lineage>
        <taxon>Eukaryota</taxon>
        <taxon>Fungi</taxon>
        <taxon>Dikarya</taxon>
        <taxon>Basidiomycota</taxon>
        <taxon>Pucciniomycotina</taxon>
        <taxon>Microbotryomycetes</taxon>
        <taxon>Sporidiobolales</taxon>
        <taxon>Sporidiobolaceae</taxon>
        <taxon>Rhodotorula</taxon>
    </lineage>
</organism>
<sequence>MRWVAAPSSSSAPANPSLDSCLVLWPIGPALVEALGASFREVAYFPIQGPDADLDAPRPVAYDYARADAIFAFALPAELKHPRQTPRLALFQCCSAGISHLQETAFYQALGPESQVVWANASGIQASTIGEHVLGTVLMLTHKVHYLYLEQQVKQRWVPHRELGGTFIRELKTLTVGIVGYGNIGRETARLFSTCGSTVLALTRSGRPEPFPSSSFSLPSTGDPSGTLPAAYYSTQQRSERLAFFARCDVVVNTLPDSAATRGCFGDDEFRAMKGEAIYVNVGRGSTTDHDVLVEALRAQPGEGEARDAVGTLRIGAASLDVVTPEPLPSSSPLYRLPNVILTPHSAALSAEYWHRAVLDVFALNVKRLRRGEQGVNVWRAPTTARGPA</sequence>
<gene>
    <name evidence="4" type="ORF">RHOBADRAFT_46671</name>
</gene>
<dbReference type="PANTHER" id="PTHR43333:SF1">
    <property type="entry name" value="D-ISOMER SPECIFIC 2-HYDROXYACID DEHYDROGENASE NAD-BINDING DOMAIN-CONTAINING PROTEIN"/>
    <property type="match status" value="1"/>
</dbReference>
<evidence type="ECO:0000256" key="2">
    <source>
        <dbReference type="ARBA" id="ARBA00023027"/>
    </source>
</evidence>
<proteinExistence type="predicted"/>
<dbReference type="GeneID" id="28975277"/>